<dbReference type="EMBL" id="CBTN010000076">
    <property type="protein sequence ID" value="CDH59820.1"/>
    <property type="molecule type" value="Genomic_DNA"/>
</dbReference>
<accession>A0A068SCU7</accession>
<evidence type="ECO:0000313" key="1">
    <source>
        <dbReference type="EMBL" id="CDH59820.1"/>
    </source>
</evidence>
<dbReference type="VEuPathDB" id="FungiDB:LCOR_10625.1"/>
<evidence type="ECO:0000313" key="2">
    <source>
        <dbReference type="Proteomes" id="UP000027586"/>
    </source>
</evidence>
<name>A0A068SCU7_9FUNG</name>
<sequence>MITITREQAICVFFCEEYNEENVARLGTRINNMQDLEICYMNDNPTEPILVHINKIHCWPFKYRRYPAQYDPSSAQ</sequence>
<reference evidence="1" key="1">
    <citation type="submission" date="2013-08" db="EMBL/GenBank/DDBJ databases">
        <title>Gene expansion shapes genome architecture in the human pathogen Lichtheimia corymbifera: an evolutionary genomics analysis in the ancient terrestrial Mucorales (Mucoromycotina).</title>
        <authorList>
            <person name="Schwartze V.U."/>
            <person name="Winter S."/>
            <person name="Shelest E."/>
            <person name="Marcet-Houben M."/>
            <person name="Horn F."/>
            <person name="Wehner S."/>
            <person name="Hoffmann K."/>
            <person name="Riege K."/>
            <person name="Sammeth M."/>
            <person name="Nowrousian M."/>
            <person name="Valiante V."/>
            <person name="Linde J."/>
            <person name="Jacobsen I.D."/>
            <person name="Marz M."/>
            <person name="Brakhage A.A."/>
            <person name="Gabaldon T."/>
            <person name="Bocker S."/>
            <person name="Voigt K."/>
        </authorList>
    </citation>
    <scope>NUCLEOTIDE SEQUENCE [LARGE SCALE GENOMIC DNA]</scope>
    <source>
        <strain evidence="1">FSU 9682</strain>
    </source>
</reference>
<dbReference type="AlphaFoldDB" id="A0A068SCU7"/>
<keyword evidence="2" id="KW-1185">Reference proteome</keyword>
<protein>
    <submittedName>
        <fullName evidence="1">Uncharacterized protein</fullName>
    </submittedName>
</protein>
<gene>
    <name evidence="1" type="ORF">LCOR_10625.1</name>
</gene>
<dbReference type="OrthoDB" id="2288259at2759"/>
<organism evidence="1 2">
    <name type="scientific">Lichtheimia corymbifera JMRC:FSU:9682</name>
    <dbReference type="NCBI Taxonomy" id="1263082"/>
    <lineage>
        <taxon>Eukaryota</taxon>
        <taxon>Fungi</taxon>
        <taxon>Fungi incertae sedis</taxon>
        <taxon>Mucoromycota</taxon>
        <taxon>Mucoromycotina</taxon>
        <taxon>Mucoromycetes</taxon>
        <taxon>Mucorales</taxon>
        <taxon>Lichtheimiaceae</taxon>
        <taxon>Lichtheimia</taxon>
    </lineage>
</organism>
<dbReference type="Proteomes" id="UP000027586">
    <property type="component" value="Unassembled WGS sequence"/>
</dbReference>
<proteinExistence type="predicted"/>
<comment type="caution">
    <text evidence="1">The sequence shown here is derived from an EMBL/GenBank/DDBJ whole genome shotgun (WGS) entry which is preliminary data.</text>
</comment>